<dbReference type="OrthoDB" id="9815009at2"/>
<sequence length="317" mass="37303">MSSLDTKKFNRILNIYVQLQSRNWITAQQFANRYEVSVRTIYRDMKALENAGVPVYNEPGKGFALVDGYRIPPTIFTKEEAMSFAIAEKLVGKFADKKLSFDFSSALHKMKAILRTSEKENVALIEDQYLIFDSSSSENSEVLSVLLSCIVEKVQLEIFYQKPASDQAERRLLEPIGIFYENDYWYFMAFCYLRNDYRQFRIDRVKQLTKTITLFKNEHQPLEYFLNRKKTVEIPKNTIKIVVPRKMAHYFNWDKNSYGFVSDKEIDSQVEMTFETSLKLEYFARWLLMFSDEATVVEPLKLKQIMGDLLQKALNRM</sequence>
<keyword evidence="4" id="KW-1185">Reference proteome</keyword>
<gene>
    <name evidence="3" type="ORF">SAMN02927937_00984</name>
</gene>
<keyword evidence="3" id="KW-0238">DNA-binding</keyword>
<dbReference type="InterPro" id="IPR051534">
    <property type="entry name" value="CBASS_pafABC_assoc_protein"/>
</dbReference>
<dbReference type="RefSeq" id="WP_091096947.1">
    <property type="nucleotide sequence ID" value="NZ_FNXE01000009.1"/>
</dbReference>
<dbReference type="Proteomes" id="UP000199634">
    <property type="component" value="Unassembled WGS sequence"/>
</dbReference>
<dbReference type="Gene3D" id="1.10.10.10">
    <property type="entry name" value="Winged helix-like DNA-binding domain superfamily/Winged helix DNA-binding domain"/>
    <property type="match status" value="1"/>
</dbReference>
<dbReference type="InterPro" id="IPR036390">
    <property type="entry name" value="WH_DNA-bd_sf"/>
</dbReference>
<dbReference type="STRING" id="1159016.SAMN02927937_00984"/>
<dbReference type="PANTHER" id="PTHR34580:SF1">
    <property type="entry name" value="PROTEIN PAFC"/>
    <property type="match status" value="1"/>
</dbReference>
<dbReference type="InterPro" id="IPR026881">
    <property type="entry name" value="WYL_dom"/>
</dbReference>
<dbReference type="GO" id="GO:0003677">
    <property type="term" value="F:DNA binding"/>
    <property type="evidence" value="ECO:0007669"/>
    <property type="project" value="UniProtKB-KW"/>
</dbReference>
<feature type="domain" description="Helix-turn-helix type 11" evidence="1">
    <location>
        <begin position="11"/>
        <end position="63"/>
    </location>
</feature>
<dbReference type="InterPro" id="IPR036388">
    <property type="entry name" value="WH-like_DNA-bd_sf"/>
</dbReference>
<dbReference type="PANTHER" id="PTHR34580">
    <property type="match status" value="1"/>
</dbReference>
<reference evidence="3 4" key="1">
    <citation type="submission" date="2016-10" db="EMBL/GenBank/DDBJ databases">
        <authorList>
            <person name="de Groot N.N."/>
        </authorList>
    </citation>
    <scope>NUCLEOTIDE SEQUENCE [LARGE SCALE GENOMIC DNA]</scope>
    <source>
        <strain evidence="3 4">CGMCC 1.10825</strain>
    </source>
</reference>
<dbReference type="Pfam" id="PF13280">
    <property type="entry name" value="WYL"/>
    <property type="match status" value="1"/>
</dbReference>
<evidence type="ECO:0000313" key="3">
    <source>
        <dbReference type="EMBL" id="SEH70636.1"/>
    </source>
</evidence>
<evidence type="ECO:0000259" key="1">
    <source>
        <dbReference type="Pfam" id="PF08279"/>
    </source>
</evidence>
<proteinExistence type="predicted"/>
<name>A0A1H6K608_9FLAO</name>
<dbReference type="Pfam" id="PF08279">
    <property type="entry name" value="HTH_11"/>
    <property type="match status" value="1"/>
</dbReference>
<evidence type="ECO:0000259" key="2">
    <source>
        <dbReference type="Pfam" id="PF13280"/>
    </source>
</evidence>
<organism evidence="3 4">
    <name type="scientific">Paenimyroides marinum</name>
    <dbReference type="NCBI Taxonomy" id="1159016"/>
    <lineage>
        <taxon>Bacteria</taxon>
        <taxon>Pseudomonadati</taxon>
        <taxon>Bacteroidota</taxon>
        <taxon>Flavobacteriia</taxon>
        <taxon>Flavobacteriales</taxon>
        <taxon>Flavobacteriaceae</taxon>
        <taxon>Paenimyroides</taxon>
    </lineage>
</organism>
<accession>A0A1H6K608</accession>
<dbReference type="PIRSF" id="PIRSF016838">
    <property type="entry name" value="PafC"/>
    <property type="match status" value="1"/>
</dbReference>
<evidence type="ECO:0000313" key="4">
    <source>
        <dbReference type="Proteomes" id="UP000199634"/>
    </source>
</evidence>
<protein>
    <submittedName>
        <fullName evidence="3">Predicted DNA-binding transcriptional regulator YafY, contains an HTH and WYL domains</fullName>
    </submittedName>
</protein>
<dbReference type="InterPro" id="IPR013196">
    <property type="entry name" value="HTH_11"/>
</dbReference>
<dbReference type="EMBL" id="FNXE01000009">
    <property type="protein sequence ID" value="SEH70636.1"/>
    <property type="molecule type" value="Genomic_DNA"/>
</dbReference>
<feature type="domain" description="WYL" evidence="2">
    <location>
        <begin position="141"/>
        <end position="209"/>
    </location>
</feature>
<dbReference type="InterPro" id="IPR028349">
    <property type="entry name" value="PafC-like"/>
</dbReference>
<dbReference type="AlphaFoldDB" id="A0A1H6K608"/>
<dbReference type="SUPFAM" id="SSF46785">
    <property type="entry name" value="Winged helix' DNA-binding domain"/>
    <property type="match status" value="1"/>
</dbReference>
<dbReference type="PROSITE" id="PS52050">
    <property type="entry name" value="WYL"/>
    <property type="match status" value="1"/>
</dbReference>